<reference evidence="2 3" key="1">
    <citation type="journal article" date="2015" name="Genome Biol.">
        <title>Comparative genomics of Steinernema reveals deeply conserved gene regulatory networks.</title>
        <authorList>
            <person name="Dillman A.R."/>
            <person name="Macchietto M."/>
            <person name="Porter C.F."/>
            <person name="Rogers A."/>
            <person name="Williams B."/>
            <person name="Antoshechkin I."/>
            <person name="Lee M.M."/>
            <person name="Goodwin Z."/>
            <person name="Lu X."/>
            <person name="Lewis E.E."/>
            <person name="Goodrich-Blair H."/>
            <person name="Stock S.P."/>
            <person name="Adams B.J."/>
            <person name="Sternberg P.W."/>
            <person name="Mortazavi A."/>
        </authorList>
    </citation>
    <scope>NUCLEOTIDE SEQUENCE [LARGE SCALE GENOMIC DNA]</scope>
    <source>
        <strain evidence="2 3">ALL</strain>
    </source>
</reference>
<evidence type="ECO:0000313" key="3">
    <source>
        <dbReference type="Proteomes" id="UP000298663"/>
    </source>
</evidence>
<name>A0A4U5N398_STECR</name>
<evidence type="ECO:0000256" key="1">
    <source>
        <dbReference type="SAM" id="Phobius"/>
    </source>
</evidence>
<dbReference type="EMBL" id="AZBU02000005">
    <property type="protein sequence ID" value="TKR76633.1"/>
    <property type="molecule type" value="Genomic_DNA"/>
</dbReference>
<dbReference type="AlphaFoldDB" id="A0A4U5N398"/>
<protein>
    <submittedName>
        <fullName evidence="2">Uncharacterized protein</fullName>
    </submittedName>
</protein>
<dbReference type="Proteomes" id="UP000298663">
    <property type="component" value="Unassembled WGS sequence"/>
</dbReference>
<sequence>MCEDVCASRLKRCVAVYFQSFCVQRKTALRKNGRRRGPFLFDRNQVKKIKVHFCVFGLSLLTIVFWP</sequence>
<keyword evidence="3" id="KW-1185">Reference proteome</keyword>
<organism evidence="2 3">
    <name type="scientific">Steinernema carpocapsae</name>
    <name type="common">Entomopathogenic nematode</name>
    <dbReference type="NCBI Taxonomy" id="34508"/>
    <lineage>
        <taxon>Eukaryota</taxon>
        <taxon>Metazoa</taxon>
        <taxon>Ecdysozoa</taxon>
        <taxon>Nematoda</taxon>
        <taxon>Chromadorea</taxon>
        <taxon>Rhabditida</taxon>
        <taxon>Tylenchina</taxon>
        <taxon>Panagrolaimomorpha</taxon>
        <taxon>Strongyloidoidea</taxon>
        <taxon>Steinernematidae</taxon>
        <taxon>Steinernema</taxon>
    </lineage>
</organism>
<feature type="transmembrane region" description="Helical" evidence="1">
    <location>
        <begin position="49"/>
        <end position="66"/>
    </location>
</feature>
<evidence type="ECO:0000313" key="2">
    <source>
        <dbReference type="EMBL" id="TKR76633.1"/>
    </source>
</evidence>
<reference evidence="2 3" key="2">
    <citation type="journal article" date="2019" name="G3 (Bethesda)">
        <title>Hybrid Assembly of the Genome of the Entomopathogenic Nematode Steinernema carpocapsae Identifies the X-Chromosome.</title>
        <authorList>
            <person name="Serra L."/>
            <person name="Macchietto M."/>
            <person name="Macias-Munoz A."/>
            <person name="McGill C.J."/>
            <person name="Rodriguez I.M."/>
            <person name="Rodriguez B."/>
            <person name="Murad R."/>
            <person name="Mortazavi A."/>
        </authorList>
    </citation>
    <scope>NUCLEOTIDE SEQUENCE [LARGE SCALE GENOMIC DNA]</scope>
    <source>
        <strain evidence="2 3">ALL</strain>
    </source>
</reference>
<keyword evidence="1" id="KW-1133">Transmembrane helix</keyword>
<accession>A0A4U5N398</accession>
<gene>
    <name evidence="2" type="ORF">L596_017746</name>
</gene>
<comment type="caution">
    <text evidence="2">The sequence shown here is derived from an EMBL/GenBank/DDBJ whole genome shotgun (WGS) entry which is preliminary data.</text>
</comment>
<proteinExistence type="predicted"/>
<keyword evidence="1" id="KW-0812">Transmembrane</keyword>
<keyword evidence="1" id="KW-0472">Membrane</keyword>